<dbReference type="InterPro" id="IPR019734">
    <property type="entry name" value="TPR_rpt"/>
</dbReference>
<evidence type="ECO:0000313" key="2">
    <source>
        <dbReference type="EMBL" id="MBD8027039.1"/>
    </source>
</evidence>
<dbReference type="Gene3D" id="1.25.40.10">
    <property type="entry name" value="Tetratricopeptide repeat domain"/>
    <property type="match status" value="1"/>
</dbReference>
<dbReference type="SMART" id="SM00028">
    <property type="entry name" value="TPR"/>
    <property type="match status" value="3"/>
</dbReference>
<dbReference type="Proteomes" id="UP000640930">
    <property type="component" value="Unassembled WGS sequence"/>
</dbReference>
<gene>
    <name evidence="2" type="ORF">H9636_10265</name>
</gene>
<keyword evidence="3" id="KW-1185">Reference proteome</keyword>
<evidence type="ECO:0000256" key="1">
    <source>
        <dbReference type="PROSITE-ProRule" id="PRU00339"/>
    </source>
</evidence>
<comment type="caution">
    <text evidence="2">The sequence shown here is derived from an EMBL/GenBank/DDBJ whole genome shotgun (WGS) entry which is preliminary data.</text>
</comment>
<dbReference type="PROSITE" id="PS50005">
    <property type="entry name" value="TPR"/>
    <property type="match status" value="1"/>
</dbReference>
<name>A0ABR8XCS2_9BACL</name>
<dbReference type="Pfam" id="PF13424">
    <property type="entry name" value="TPR_12"/>
    <property type="match status" value="1"/>
</dbReference>
<proteinExistence type="predicted"/>
<dbReference type="RefSeq" id="WP_191707513.1">
    <property type="nucleotide sequence ID" value="NZ_JACSQA010000013.1"/>
</dbReference>
<dbReference type="SUPFAM" id="SSF48452">
    <property type="entry name" value="TPR-like"/>
    <property type="match status" value="1"/>
</dbReference>
<organism evidence="2 3">
    <name type="scientific">Ureibacillus galli</name>
    <dbReference type="NCBI Taxonomy" id="2762222"/>
    <lineage>
        <taxon>Bacteria</taxon>
        <taxon>Bacillati</taxon>
        <taxon>Bacillota</taxon>
        <taxon>Bacilli</taxon>
        <taxon>Bacillales</taxon>
        <taxon>Caryophanaceae</taxon>
        <taxon>Ureibacillus</taxon>
    </lineage>
</organism>
<dbReference type="InterPro" id="IPR011990">
    <property type="entry name" value="TPR-like_helical_dom_sf"/>
</dbReference>
<sequence length="196" mass="23376">MIQQIKDELNELQSYIYFDERQFLREQTNHPEQCWAFIHKVKPLLEKEWSKEDLYFLYSSLGYVYRVLNRSGEAIAFFEKALRLQWNHKQEIVTLIRLSEAYKYANEHQKSLQLLREAMNQSSVNNIPYYEDFILQHRGKCLMEIGALDEALEDFSQSLAIRKSQGNKALICSTQKALDFCLKCLKERQRTKEDFC</sequence>
<accession>A0ABR8XCS2</accession>
<keyword evidence="1" id="KW-0802">TPR repeat</keyword>
<evidence type="ECO:0000313" key="3">
    <source>
        <dbReference type="Proteomes" id="UP000640930"/>
    </source>
</evidence>
<reference evidence="2 3" key="1">
    <citation type="submission" date="2020-08" db="EMBL/GenBank/DDBJ databases">
        <title>A Genomic Blueprint of the Chicken Gut Microbiome.</title>
        <authorList>
            <person name="Gilroy R."/>
            <person name="Ravi A."/>
            <person name="Getino M."/>
            <person name="Pursley I."/>
            <person name="Horton D.L."/>
            <person name="Alikhan N.-F."/>
            <person name="Baker D."/>
            <person name="Gharbi K."/>
            <person name="Hall N."/>
            <person name="Watson M."/>
            <person name="Adriaenssens E.M."/>
            <person name="Foster-Nyarko E."/>
            <person name="Jarju S."/>
            <person name="Secka A."/>
            <person name="Antonio M."/>
            <person name="Oren A."/>
            <person name="Chaudhuri R."/>
            <person name="La Ragione R.M."/>
            <person name="Hildebrand F."/>
            <person name="Pallen M.J."/>
        </authorList>
    </citation>
    <scope>NUCLEOTIDE SEQUENCE [LARGE SCALE GENOMIC DNA]</scope>
    <source>
        <strain evidence="2 3">Re31</strain>
    </source>
</reference>
<dbReference type="EMBL" id="JACSQA010000013">
    <property type="protein sequence ID" value="MBD8027039.1"/>
    <property type="molecule type" value="Genomic_DNA"/>
</dbReference>
<feature type="repeat" description="TPR" evidence="1">
    <location>
        <begin position="55"/>
        <end position="88"/>
    </location>
</feature>
<protein>
    <submittedName>
        <fullName evidence="2">Tetratricopeptide repeat protein</fullName>
    </submittedName>
</protein>